<evidence type="ECO:0008006" key="5">
    <source>
        <dbReference type="Google" id="ProtNLM"/>
    </source>
</evidence>
<feature type="transmembrane region" description="Helical" evidence="2">
    <location>
        <begin position="287"/>
        <end position="312"/>
    </location>
</feature>
<protein>
    <recommendedName>
        <fullName evidence="5">Aromatic ring-opening dioxygenase LigA</fullName>
    </recommendedName>
</protein>
<feature type="transmembrane region" description="Helical" evidence="2">
    <location>
        <begin position="252"/>
        <end position="275"/>
    </location>
</feature>
<dbReference type="RefSeq" id="WP_239513094.1">
    <property type="nucleotide sequence ID" value="NZ_JBFAUJ010000009.1"/>
</dbReference>
<dbReference type="Proteomes" id="UP001553148">
    <property type="component" value="Unassembled WGS sequence"/>
</dbReference>
<feature type="compositionally biased region" description="Low complexity" evidence="1">
    <location>
        <begin position="10"/>
        <end position="31"/>
    </location>
</feature>
<keyword evidence="2" id="KW-1133">Transmembrane helix</keyword>
<gene>
    <name evidence="3" type="ORF">AB0470_22105</name>
</gene>
<proteinExistence type="predicted"/>
<organism evidence="3 4">
    <name type="scientific">Streptomyces griseosporeus</name>
    <dbReference type="NCBI Taxonomy" id="1910"/>
    <lineage>
        <taxon>Bacteria</taxon>
        <taxon>Bacillati</taxon>
        <taxon>Actinomycetota</taxon>
        <taxon>Actinomycetes</taxon>
        <taxon>Kitasatosporales</taxon>
        <taxon>Streptomycetaceae</taxon>
        <taxon>Streptomyces</taxon>
    </lineage>
</organism>
<keyword evidence="2" id="KW-0472">Membrane</keyword>
<name>A0ABV3KSH1_STRGS</name>
<feature type="region of interest" description="Disordered" evidence="1">
    <location>
        <begin position="1"/>
        <end position="34"/>
    </location>
</feature>
<accession>A0ABV3KSH1</accession>
<feature type="transmembrane region" description="Helical" evidence="2">
    <location>
        <begin position="324"/>
        <end position="346"/>
    </location>
</feature>
<keyword evidence="4" id="KW-1185">Reference proteome</keyword>
<feature type="transmembrane region" description="Helical" evidence="2">
    <location>
        <begin position="163"/>
        <end position="186"/>
    </location>
</feature>
<evidence type="ECO:0000256" key="2">
    <source>
        <dbReference type="SAM" id="Phobius"/>
    </source>
</evidence>
<comment type="caution">
    <text evidence="3">The sequence shown here is derived from an EMBL/GenBank/DDBJ whole genome shotgun (WGS) entry which is preliminary data.</text>
</comment>
<evidence type="ECO:0000313" key="4">
    <source>
        <dbReference type="Proteomes" id="UP001553148"/>
    </source>
</evidence>
<feature type="transmembrane region" description="Helical" evidence="2">
    <location>
        <begin position="45"/>
        <end position="66"/>
    </location>
</feature>
<sequence>MTQSPGSAVPAFDSPAPAGPAASSPSSPSSPDVAGRVPLGRSRRILRAVAVASCLPYLSLKAAWIAGSRIGIPRGSSLLEHPTTMAVANSVTVLMDAAVIVLALVLTRPWGLRAPAWLLAVPVWVATGLLAPIMAGFPLQLAARALGGGGGHRTAREPFLDEWVFGVVYTGFIVQGVALGTLFALYARDRWGQLWRGPVWELPVSVVGAAQRCTAVAAGVLALFPLTVHLLWACGATTGLSEGRVPERTGAFYALEAVYVLFLLAAVTGAGLLAFRRGRPLPVTVPLALAWVGSGAAACWGAWLSVAALTAVDDPADRATPLMLLTYAGQMITGFLVAAVAAHFLAERSATRRAA</sequence>
<evidence type="ECO:0000256" key="1">
    <source>
        <dbReference type="SAM" id="MobiDB-lite"/>
    </source>
</evidence>
<feature type="transmembrane region" description="Helical" evidence="2">
    <location>
        <begin position="118"/>
        <end position="143"/>
    </location>
</feature>
<feature type="transmembrane region" description="Helical" evidence="2">
    <location>
        <begin position="213"/>
        <end position="232"/>
    </location>
</feature>
<evidence type="ECO:0000313" key="3">
    <source>
        <dbReference type="EMBL" id="MEV8462236.1"/>
    </source>
</evidence>
<dbReference type="EMBL" id="JBFAUJ010000009">
    <property type="protein sequence ID" value="MEV8462236.1"/>
    <property type="molecule type" value="Genomic_DNA"/>
</dbReference>
<keyword evidence="2" id="KW-0812">Transmembrane</keyword>
<feature type="transmembrane region" description="Helical" evidence="2">
    <location>
        <begin position="86"/>
        <end position="106"/>
    </location>
</feature>
<reference evidence="3 4" key="1">
    <citation type="submission" date="2024-06" db="EMBL/GenBank/DDBJ databases">
        <title>The Natural Products Discovery Center: Release of the First 8490 Sequenced Strains for Exploring Actinobacteria Biosynthetic Diversity.</title>
        <authorList>
            <person name="Kalkreuter E."/>
            <person name="Kautsar S.A."/>
            <person name="Yang D."/>
            <person name="Bader C.D."/>
            <person name="Teijaro C.N."/>
            <person name="Fluegel L."/>
            <person name="Davis C.M."/>
            <person name="Simpson J.R."/>
            <person name="Lauterbach L."/>
            <person name="Steele A.D."/>
            <person name="Gui C."/>
            <person name="Meng S."/>
            <person name="Li G."/>
            <person name="Viehrig K."/>
            <person name="Ye F."/>
            <person name="Su P."/>
            <person name="Kiefer A.F."/>
            <person name="Nichols A."/>
            <person name="Cepeda A.J."/>
            <person name="Yan W."/>
            <person name="Fan B."/>
            <person name="Jiang Y."/>
            <person name="Adhikari A."/>
            <person name="Zheng C.-J."/>
            <person name="Schuster L."/>
            <person name="Cowan T.M."/>
            <person name="Smanski M.J."/>
            <person name="Chevrette M.G."/>
            <person name="De Carvalho L.P.S."/>
            <person name="Shen B."/>
        </authorList>
    </citation>
    <scope>NUCLEOTIDE SEQUENCE [LARGE SCALE GENOMIC DNA]</scope>
    <source>
        <strain evidence="3 4">NPDC052360</strain>
    </source>
</reference>